<dbReference type="AlphaFoldDB" id="A0AAD7DBR9"/>
<protein>
    <recommendedName>
        <fullName evidence="3">DUF6589 domain-containing protein</fullName>
    </recommendedName>
</protein>
<evidence type="ECO:0000256" key="2">
    <source>
        <dbReference type="SAM" id="SignalP"/>
    </source>
</evidence>
<dbReference type="Pfam" id="PF20231">
    <property type="entry name" value="DUF6589"/>
    <property type="match status" value="1"/>
</dbReference>
<feature type="compositionally biased region" description="Basic and acidic residues" evidence="1">
    <location>
        <begin position="260"/>
        <end position="271"/>
    </location>
</feature>
<reference evidence="4" key="1">
    <citation type="submission" date="2023-03" db="EMBL/GenBank/DDBJ databases">
        <title>Massive genome expansion in bonnet fungi (Mycena s.s.) driven by repeated elements and novel gene families across ecological guilds.</title>
        <authorList>
            <consortium name="Lawrence Berkeley National Laboratory"/>
            <person name="Harder C.B."/>
            <person name="Miyauchi S."/>
            <person name="Viragh M."/>
            <person name="Kuo A."/>
            <person name="Thoen E."/>
            <person name="Andreopoulos B."/>
            <person name="Lu D."/>
            <person name="Skrede I."/>
            <person name="Drula E."/>
            <person name="Henrissat B."/>
            <person name="Morin E."/>
            <person name="Kohler A."/>
            <person name="Barry K."/>
            <person name="LaButti K."/>
            <person name="Morin E."/>
            <person name="Salamov A."/>
            <person name="Lipzen A."/>
            <person name="Mereny Z."/>
            <person name="Hegedus B."/>
            <person name="Baldrian P."/>
            <person name="Stursova M."/>
            <person name="Weitz H."/>
            <person name="Taylor A."/>
            <person name="Grigoriev I.V."/>
            <person name="Nagy L.G."/>
            <person name="Martin F."/>
            <person name="Kauserud H."/>
        </authorList>
    </citation>
    <scope>NUCLEOTIDE SEQUENCE</scope>
    <source>
        <strain evidence="4">CBHHK067</strain>
    </source>
</reference>
<feature type="domain" description="DUF6589" evidence="3">
    <location>
        <begin position="59"/>
        <end position="170"/>
    </location>
</feature>
<evidence type="ECO:0000313" key="5">
    <source>
        <dbReference type="Proteomes" id="UP001221757"/>
    </source>
</evidence>
<evidence type="ECO:0000259" key="3">
    <source>
        <dbReference type="Pfam" id="PF20231"/>
    </source>
</evidence>
<feature type="signal peptide" evidence="2">
    <location>
        <begin position="1"/>
        <end position="24"/>
    </location>
</feature>
<feature type="chain" id="PRO_5042168709" description="DUF6589 domain-containing protein" evidence="2">
    <location>
        <begin position="25"/>
        <end position="301"/>
    </location>
</feature>
<keyword evidence="2" id="KW-0732">Signal</keyword>
<feature type="compositionally biased region" description="Basic and acidic residues" evidence="1">
    <location>
        <begin position="291"/>
        <end position="301"/>
    </location>
</feature>
<feature type="region of interest" description="Disordered" evidence="1">
    <location>
        <begin position="220"/>
        <end position="301"/>
    </location>
</feature>
<keyword evidence="5" id="KW-1185">Reference proteome</keyword>
<sequence length="301" mass="34533">MATEFMYLLLLCCTDGHLEENADAADVDVDVETGEEVPEEILSDPEEAGKKKRKKKKKKIWILCFSGSFNRNYANYLLETYCLHRYESSEDYSNALLNNWLVNLSGKKWTECDFAQEGFNKCLEEMVEHKGGDIEGHFYRHTLAPNVFHFLRIKEQIEEAFELKHRGKTHGTLTSGTNFSNYSACTSQHNTEPAPPATDEAELERLIQYAIDHLELFPEDNHPEEEEGDNPQDDAENKTFNEGDIGARGLEYSDDEELDDGPKGQHSRAMEEFEGESEDEDKENESEQEEQLDRDILSETV</sequence>
<feature type="compositionally biased region" description="Acidic residues" evidence="1">
    <location>
        <begin position="272"/>
        <end position="290"/>
    </location>
</feature>
<accession>A0AAD7DBR9</accession>
<dbReference type="EMBL" id="JARKIE010000083">
    <property type="protein sequence ID" value="KAJ7687951.1"/>
    <property type="molecule type" value="Genomic_DNA"/>
</dbReference>
<organism evidence="4 5">
    <name type="scientific">Mycena rosella</name>
    <name type="common">Pink bonnet</name>
    <name type="synonym">Agaricus rosellus</name>
    <dbReference type="NCBI Taxonomy" id="1033263"/>
    <lineage>
        <taxon>Eukaryota</taxon>
        <taxon>Fungi</taxon>
        <taxon>Dikarya</taxon>
        <taxon>Basidiomycota</taxon>
        <taxon>Agaricomycotina</taxon>
        <taxon>Agaricomycetes</taxon>
        <taxon>Agaricomycetidae</taxon>
        <taxon>Agaricales</taxon>
        <taxon>Marasmiineae</taxon>
        <taxon>Mycenaceae</taxon>
        <taxon>Mycena</taxon>
    </lineage>
</organism>
<feature type="compositionally biased region" description="Acidic residues" evidence="1">
    <location>
        <begin position="222"/>
        <end position="234"/>
    </location>
</feature>
<name>A0AAD7DBR9_MYCRO</name>
<evidence type="ECO:0000313" key="4">
    <source>
        <dbReference type="EMBL" id="KAJ7687951.1"/>
    </source>
</evidence>
<comment type="caution">
    <text evidence="4">The sequence shown here is derived from an EMBL/GenBank/DDBJ whole genome shotgun (WGS) entry which is preliminary data.</text>
</comment>
<dbReference type="InterPro" id="IPR046496">
    <property type="entry name" value="DUF6589"/>
</dbReference>
<evidence type="ECO:0000256" key="1">
    <source>
        <dbReference type="SAM" id="MobiDB-lite"/>
    </source>
</evidence>
<dbReference type="Proteomes" id="UP001221757">
    <property type="component" value="Unassembled WGS sequence"/>
</dbReference>
<gene>
    <name evidence="4" type="ORF">B0H17DRAFT_1135960</name>
</gene>
<proteinExistence type="predicted"/>